<evidence type="ECO:0000256" key="8">
    <source>
        <dbReference type="ARBA" id="ARBA00022692"/>
    </source>
</evidence>
<evidence type="ECO:0000256" key="1">
    <source>
        <dbReference type="ARBA" id="ARBA00003408"/>
    </source>
</evidence>
<evidence type="ECO:0000256" key="2">
    <source>
        <dbReference type="ARBA" id="ARBA00004651"/>
    </source>
</evidence>
<feature type="transmembrane region" description="Helical" evidence="13">
    <location>
        <begin position="133"/>
        <end position="152"/>
    </location>
</feature>
<dbReference type="GO" id="GO:0005886">
    <property type="term" value="C:plasma membrane"/>
    <property type="evidence" value="ECO:0007669"/>
    <property type="project" value="UniProtKB-SubCell"/>
</dbReference>
<evidence type="ECO:0000256" key="11">
    <source>
        <dbReference type="ARBA" id="ARBA00023136"/>
    </source>
</evidence>
<evidence type="ECO:0000313" key="14">
    <source>
        <dbReference type="EMBL" id="HIV14103.1"/>
    </source>
</evidence>
<comment type="subcellular location">
    <subcellularLocation>
        <location evidence="2">Cell membrane</location>
        <topology evidence="2">Multi-pass membrane protein</topology>
    </subcellularLocation>
</comment>
<evidence type="ECO:0000313" key="15">
    <source>
        <dbReference type="Proteomes" id="UP000886723"/>
    </source>
</evidence>
<feature type="transmembrane region" description="Helical" evidence="13">
    <location>
        <begin position="96"/>
        <end position="121"/>
    </location>
</feature>
<dbReference type="NCBIfam" id="TIGR00797">
    <property type="entry name" value="matE"/>
    <property type="match status" value="1"/>
</dbReference>
<dbReference type="AlphaFoldDB" id="A0A9D1NXG5"/>
<feature type="transmembrane region" description="Helical" evidence="13">
    <location>
        <begin position="232"/>
        <end position="254"/>
    </location>
</feature>
<keyword evidence="5" id="KW-0813">Transport</keyword>
<evidence type="ECO:0000256" key="9">
    <source>
        <dbReference type="ARBA" id="ARBA00022989"/>
    </source>
</evidence>
<keyword evidence="8 13" id="KW-0812">Transmembrane</keyword>
<evidence type="ECO:0000256" key="10">
    <source>
        <dbReference type="ARBA" id="ARBA00023065"/>
    </source>
</evidence>
<feature type="transmembrane region" description="Helical" evidence="13">
    <location>
        <begin position="164"/>
        <end position="184"/>
    </location>
</feature>
<dbReference type="GO" id="GO:0006811">
    <property type="term" value="P:monoatomic ion transport"/>
    <property type="evidence" value="ECO:0007669"/>
    <property type="project" value="UniProtKB-KW"/>
</dbReference>
<keyword evidence="6" id="KW-0050">Antiport</keyword>
<proteinExistence type="inferred from homology"/>
<feature type="transmembrane region" description="Helical" evidence="13">
    <location>
        <begin position="386"/>
        <end position="405"/>
    </location>
</feature>
<comment type="caution">
    <text evidence="14">The sequence shown here is derived from an EMBL/GenBank/DDBJ whole genome shotgun (WGS) entry which is preliminary data.</text>
</comment>
<gene>
    <name evidence="14" type="ORF">IAA63_13340</name>
</gene>
<feature type="transmembrane region" description="Helical" evidence="13">
    <location>
        <begin position="274"/>
        <end position="296"/>
    </location>
</feature>
<reference evidence="14" key="1">
    <citation type="submission" date="2020-10" db="EMBL/GenBank/DDBJ databases">
        <authorList>
            <person name="Gilroy R."/>
        </authorList>
    </citation>
    <scope>NUCLEOTIDE SEQUENCE</scope>
    <source>
        <strain evidence="14">ChiBcec2-4451</strain>
    </source>
</reference>
<name>A0A9D1NXG5_9FIRM</name>
<evidence type="ECO:0000256" key="5">
    <source>
        <dbReference type="ARBA" id="ARBA00022448"/>
    </source>
</evidence>
<evidence type="ECO:0000256" key="12">
    <source>
        <dbReference type="ARBA" id="ARBA00031636"/>
    </source>
</evidence>
<keyword evidence="9 13" id="KW-1133">Transmembrane helix</keyword>
<evidence type="ECO:0000256" key="7">
    <source>
        <dbReference type="ARBA" id="ARBA00022475"/>
    </source>
</evidence>
<keyword evidence="7" id="KW-1003">Cell membrane</keyword>
<organism evidence="14 15">
    <name type="scientific">Candidatus Pullilachnospira stercoravium</name>
    <dbReference type="NCBI Taxonomy" id="2840913"/>
    <lineage>
        <taxon>Bacteria</taxon>
        <taxon>Bacillati</taxon>
        <taxon>Bacillota</taxon>
        <taxon>Clostridia</taxon>
        <taxon>Lachnospirales</taxon>
        <taxon>Lachnospiraceae</taxon>
        <taxon>Lachnospiraceae incertae sedis</taxon>
        <taxon>Candidatus Pullilachnospira</taxon>
    </lineage>
</organism>
<evidence type="ECO:0000256" key="13">
    <source>
        <dbReference type="SAM" id="Phobius"/>
    </source>
</evidence>
<feature type="transmembrane region" description="Helical" evidence="13">
    <location>
        <begin position="51"/>
        <end position="76"/>
    </location>
</feature>
<dbReference type="Proteomes" id="UP000886723">
    <property type="component" value="Unassembled WGS sequence"/>
</dbReference>
<dbReference type="Pfam" id="PF01554">
    <property type="entry name" value="MatE"/>
    <property type="match status" value="2"/>
</dbReference>
<evidence type="ECO:0000256" key="3">
    <source>
        <dbReference type="ARBA" id="ARBA00010199"/>
    </source>
</evidence>
<comment type="function">
    <text evidence="1">Multidrug efflux pump.</text>
</comment>
<protein>
    <recommendedName>
        <fullName evidence="4">Probable multidrug resistance protein NorM</fullName>
    </recommendedName>
    <alternativeName>
        <fullName evidence="12">Multidrug-efflux transporter</fullName>
    </alternativeName>
</protein>
<feature type="transmembrane region" description="Helical" evidence="13">
    <location>
        <begin position="411"/>
        <end position="434"/>
    </location>
</feature>
<dbReference type="PANTHER" id="PTHR43298:SF2">
    <property type="entry name" value="FMN_FAD EXPORTER YEEO-RELATED"/>
    <property type="match status" value="1"/>
</dbReference>
<dbReference type="GO" id="GO:0015297">
    <property type="term" value="F:antiporter activity"/>
    <property type="evidence" value="ECO:0007669"/>
    <property type="project" value="UniProtKB-KW"/>
</dbReference>
<dbReference type="PANTHER" id="PTHR43298">
    <property type="entry name" value="MULTIDRUG RESISTANCE PROTEIN NORM-RELATED"/>
    <property type="match status" value="1"/>
</dbReference>
<evidence type="ECO:0000256" key="4">
    <source>
        <dbReference type="ARBA" id="ARBA00020268"/>
    </source>
</evidence>
<dbReference type="GO" id="GO:0042910">
    <property type="term" value="F:xenobiotic transmembrane transporter activity"/>
    <property type="evidence" value="ECO:0007669"/>
    <property type="project" value="InterPro"/>
</dbReference>
<feature type="transmembrane region" description="Helical" evidence="13">
    <location>
        <begin position="355"/>
        <end position="374"/>
    </location>
</feature>
<keyword evidence="10" id="KW-0406">Ion transport</keyword>
<evidence type="ECO:0000256" key="6">
    <source>
        <dbReference type="ARBA" id="ARBA00022449"/>
    </source>
</evidence>
<dbReference type="InterPro" id="IPR050222">
    <property type="entry name" value="MATE_MdtK"/>
</dbReference>
<keyword evidence="11 13" id="KW-0472">Membrane</keyword>
<reference evidence="14" key="2">
    <citation type="journal article" date="2021" name="PeerJ">
        <title>Extensive microbial diversity within the chicken gut microbiome revealed by metagenomics and culture.</title>
        <authorList>
            <person name="Gilroy R."/>
            <person name="Ravi A."/>
            <person name="Getino M."/>
            <person name="Pursley I."/>
            <person name="Horton D.L."/>
            <person name="Alikhan N.F."/>
            <person name="Baker D."/>
            <person name="Gharbi K."/>
            <person name="Hall N."/>
            <person name="Watson M."/>
            <person name="Adriaenssens E.M."/>
            <person name="Foster-Nyarko E."/>
            <person name="Jarju S."/>
            <person name="Secka A."/>
            <person name="Antonio M."/>
            <person name="Oren A."/>
            <person name="Chaudhuri R.R."/>
            <person name="La Ragione R."/>
            <person name="Hildebrand F."/>
            <person name="Pallen M.J."/>
        </authorList>
    </citation>
    <scope>NUCLEOTIDE SEQUENCE</scope>
    <source>
        <strain evidence="14">ChiBcec2-4451</strain>
    </source>
</reference>
<comment type="similarity">
    <text evidence="3">Belongs to the multi antimicrobial extrusion (MATE) (TC 2.A.66.1) family.</text>
</comment>
<feature type="transmembrane region" description="Helical" evidence="13">
    <location>
        <begin position="190"/>
        <end position="212"/>
    </location>
</feature>
<accession>A0A9D1NXG5</accession>
<sequence length="452" mass="49380">MERNMTEGKISRQIVVFSIPIILGNIFQQLYNTTDAIIVGRLIGKDAFAAVSVANPIMSVVLFFLVGLTMGVGVLLSQQYGAGQRDKFRVQFSTGLIGGIVFTLAVAAVCIPLSGLMLRAAQTPGEILESARQYLQIVFGGMIFSFLYNYYASALRSIGDSRTAFLYLVLSSVLNIVLDIALITGTTLGVAAAALATVLSQAVSFVLCVFYVRKRVPMLRLGKGQWIFEKRILKDTVVFSWAAALQQTVLYFGRLLIQGTVNVHGTDMITGYNAAIRIESFIMAFIDGTSAALAIFAGQNVGAGQWKRLKQGLYRTFLMNAVYVLITGVAMFVFAGGMISLFVDESSPEILRVGITYLRVMAGCYLFCSLLSAMQGFFRGVGLVKITMIATMLQMGVRCLLALILVPRLEIWGVCISVIAGWLAVCMFNGTNCVKYFRQLAKKQGEFQTVKH</sequence>
<dbReference type="EMBL" id="DVON01000282">
    <property type="protein sequence ID" value="HIV14103.1"/>
    <property type="molecule type" value="Genomic_DNA"/>
</dbReference>
<feature type="transmembrane region" description="Helical" evidence="13">
    <location>
        <begin position="12"/>
        <end position="31"/>
    </location>
</feature>
<dbReference type="InterPro" id="IPR048279">
    <property type="entry name" value="MdtK-like"/>
</dbReference>
<dbReference type="CDD" id="cd13138">
    <property type="entry name" value="MATE_yoeA_like"/>
    <property type="match status" value="1"/>
</dbReference>
<feature type="transmembrane region" description="Helical" evidence="13">
    <location>
        <begin position="317"/>
        <end position="343"/>
    </location>
</feature>
<dbReference type="PIRSF" id="PIRSF006603">
    <property type="entry name" value="DinF"/>
    <property type="match status" value="1"/>
</dbReference>
<dbReference type="InterPro" id="IPR002528">
    <property type="entry name" value="MATE_fam"/>
</dbReference>